<sequence length="49" mass="5841">MRDSWKPDVIKIGNKFQLMIRRKATIAITGNESWIVRHINKRQFLFIVA</sequence>
<gene>
    <name evidence="1" type="ORF">BECKLPF1236B_GA0070989_101719</name>
</gene>
<reference evidence="1" key="1">
    <citation type="submission" date="2019-02" db="EMBL/GenBank/DDBJ databases">
        <authorList>
            <person name="Gruber-Vodicka R. H."/>
            <person name="Seah K. B. B."/>
        </authorList>
    </citation>
    <scope>NUCLEOTIDE SEQUENCE</scope>
    <source>
        <strain evidence="1">BECK_S313</strain>
    </source>
</reference>
<name>A0A450W1H9_9GAMM</name>
<accession>A0A450W1H9</accession>
<protein>
    <submittedName>
        <fullName evidence="1">Uncharacterized protein</fullName>
    </submittedName>
</protein>
<proteinExistence type="predicted"/>
<dbReference type="EMBL" id="CAADFK010000017">
    <property type="protein sequence ID" value="VFK10914.1"/>
    <property type="molecule type" value="Genomic_DNA"/>
</dbReference>
<organism evidence="1">
    <name type="scientific">Candidatus Kentrum sp. LPFa</name>
    <dbReference type="NCBI Taxonomy" id="2126335"/>
    <lineage>
        <taxon>Bacteria</taxon>
        <taxon>Pseudomonadati</taxon>
        <taxon>Pseudomonadota</taxon>
        <taxon>Gammaproteobacteria</taxon>
        <taxon>Candidatus Kentrum</taxon>
    </lineage>
</organism>
<evidence type="ECO:0000313" key="1">
    <source>
        <dbReference type="EMBL" id="VFK10914.1"/>
    </source>
</evidence>
<dbReference type="AlphaFoldDB" id="A0A450W1H9"/>